<dbReference type="FunFam" id="1.20.58.220:FF:000004">
    <property type="entry name" value="Phosphate-specific transport system accessory protein PhoU"/>
    <property type="match status" value="1"/>
</dbReference>
<dbReference type="InterPro" id="IPR028366">
    <property type="entry name" value="PhoU"/>
</dbReference>
<dbReference type="GO" id="GO:0045936">
    <property type="term" value="P:negative regulation of phosphate metabolic process"/>
    <property type="evidence" value="ECO:0007669"/>
    <property type="project" value="InterPro"/>
</dbReference>
<dbReference type="AlphaFoldDB" id="A0A8J6NAH3"/>
<dbReference type="NCBIfam" id="TIGR02135">
    <property type="entry name" value="phoU_full"/>
    <property type="match status" value="1"/>
</dbReference>
<dbReference type="PIRSF" id="PIRSF003107">
    <property type="entry name" value="PhoU"/>
    <property type="match status" value="1"/>
</dbReference>
<dbReference type="PANTHER" id="PTHR42930">
    <property type="entry name" value="PHOSPHATE-SPECIFIC TRANSPORT SYSTEM ACCESSORY PROTEIN PHOU"/>
    <property type="match status" value="1"/>
</dbReference>
<dbReference type="Pfam" id="PF01895">
    <property type="entry name" value="PhoU"/>
    <property type="match status" value="2"/>
</dbReference>
<evidence type="ECO:0000256" key="8">
    <source>
        <dbReference type="PIRNR" id="PIRNR003107"/>
    </source>
</evidence>
<dbReference type="GO" id="GO:0030643">
    <property type="term" value="P:intracellular phosphate ion homeostasis"/>
    <property type="evidence" value="ECO:0007669"/>
    <property type="project" value="InterPro"/>
</dbReference>
<dbReference type="EMBL" id="JACNJZ010000035">
    <property type="protein sequence ID" value="MBC8316467.1"/>
    <property type="molecule type" value="Genomic_DNA"/>
</dbReference>
<evidence type="ECO:0000313" key="11">
    <source>
        <dbReference type="Proteomes" id="UP000614424"/>
    </source>
</evidence>
<comment type="function">
    <text evidence="7 8">Plays a role in the regulation of phosphate uptake.</text>
</comment>
<organism evidence="10 11">
    <name type="scientific">Candidatus Desulfobia pelagia</name>
    <dbReference type="NCBI Taxonomy" id="2841692"/>
    <lineage>
        <taxon>Bacteria</taxon>
        <taxon>Pseudomonadati</taxon>
        <taxon>Thermodesulfobacteriota</taxon>
        <taxon>Desulfobulbia</taxon>
        <taxon>Desulfobulbales</taxon>
        <taxon>Desulfobulbaceae</taxon>
        <taxon>Candidatus Desulfobia</taxon>
    </lineage>
</organism>
<dbReference type="GO" id="GO:0005737">
    <property type="term" value="C:cytoplasm"/>
    <property type="evidence" value="ECO:0007669"/>
    <property type="project" value="UniProtKB-SubCell"/>
</dbReference>
<comment type="subunit">
    <text evidence="3 8">Homodimer.</text>
</comment>
<dbReference type="GO" id="GO:0006817">
    <property type="term" value="P:phosphate ion transport"/>
    <property type="evidence" value="ECO:0007669"/>
    <property type="project" value="UniProtKB-KW"/>
</dbReference>
<reference evidence="10 11" key="1">
    <citation type="submission" date="2020-08" db="EMBL/GenBank/DDBJ databases">
        <title>Bridging the membrane lipid divide: bacteria of the FCB group superphylum have the potential to synthesize archaeal ether lipids.</title>
        <authorList>
            <person name="Villanueva L."/>
            <person name="Von Meijenfeldt F.A.B."/>
            <person name="Westbye A.B."/>
            <person name="Yadav S."/>
            <person name="Hopmans E.C."/>
            <person name="Dutilh B.E."/>
            <person name="Sinninghe Damste J.S."/>
        </authorList>
    </citation>
    <scope>NUCLEOTIDE SEQUENCE [LARGE SCALE GENOMIC DNA]</scope>
    <source>
        <strain evidence="10">NIOZ-UU47</strain>
    </source>
</reference>
<dbReference type="PANTHER" id="PTHR42930:SF3">
    <property type="entry name" value="PHOSPHATE-SPECIFIC TRANSPORT SYSTEM ACCESSORY PROTEIN PHOU"/>
    <property type="match status" value="1"/>
</dbReference>
<dbReference type="InterPro" id="IPR026022">
    <property type="entry name" value="PhoU_dom"/>
</dbReference>
<keyword evidence="5 8" id="KW-0963">Cytoplasm</keyword>
<dbReference type="InterPro" id="IPR038078">
    <property type="entry name" value="PhoU-like_sf"/>
</dbReference>
<proteinExistence type="inferred from homology"/>
<keyword evidence="6 8" id="KW-0592">Phosphate transport</keyword>
<evidence type="ECO:0000256" key="4">
    <source>
        <dbReference type="ARBA" id="ARBA00022448"/>
    </source>
</evidence>
<accession>A0A8J6NAH3</accession>
<evidence type="ECO:0000256" key="7">
    <source>
        <dbReference type="ARBA" id="ARBA00056181"/>
    </source>
</evidence>
<evidence type="ECO:0000256" key="5">
    <source>
        <dbReference type="ARBA" id="ARBA00022490"/>
    </source>
</evidence>
<dbReference type="Gene3D" id="1.20.58.220">
    <property type="entry name" value="Phosphate transport system protein phou homolog 2, domain 2"/>
    <property type="match status" value="1"/>
</dbReference>
<dbReference type="Proteomes" id="UP000614424">
    <property type="component" value="Unassembled WGS sequence"/>
</dbReference>
<sequence length="219" mass="25298">MHLTFHKEIDNLRSKFLILGSMVEDRVRKACSAINTRDPEIVHYILTSDYEVDDMEIEIEEDCLKILALHQPVARDLRFIISIIKINNEMERIADYAQKIARRIEGIKQDIVPLCGVDFDIMSEKVITMLRLSLDSLINRDVDLAHKIFILDDDVDAFFIEAIGNIKQELKKTQSHPECLLNAFLIARHLERIADRATNIAEEVIYMVEGEIVRGDHNN</sequence>
<feature type="domain" description="PhoU" evidence="9">
    <location>
        <begin position="121"/>
        <end position="204"/>
    </location>
</feature>
<evidence type="ECO:0000256" key="2">
    <source>
        <dbReference type="ARBA" id="ARBA00008107"/>
    </source>
</evidence>
<evidence type="ECO:0000256" key="3">
    <source>
        <dbReference type="ARBA" id="ARBA00011738"/>
    </source>
</evidence>
<feature type="domain" description="PhoU" evidence="9">
    <location>
        <begin position="19"/>
        <end position="104"/>
    </location>
</feature>
<keyword evidence="4 8" id="KW-0813">Transport</keyword>
<evidence type="ECO:0000256" key="6">
    <source>
        <dbReference type="ARBA" id="ARBA00022592"/>
    </source>
</evidence>
<evidence type="ECO:0000259" key="9">
    <source>
        <dbReference type="Pfam" id="PF01895"/>
    </source>
</evidence>
<evidence type="ECO:0000256" key="1">
    <source>
        <dbReference type="ARBA" id="ARBA00004496"/>
    </source>
</evidence>
<name>A0A8J6NAH3_9BACT</name>
<dbReference type="SUPFAM" id="SSF109755">
    <property type="entry name" value="PhoU-like"/>
    <property type="match status" value="1"/>
</dbReference>
<evidence type="ECO:0000313" key="10">
    <source>
        <dbReference type="EMBL" id="MBC8316467.1"/>
    </source>
</evidence>
<comment type="caution">
    <text evidence="10">The sequence shown here is derived from an EMBL/GenBank/DDBJ whole genome shotgun (WGS) entry which is preliminary data.</text>
</comment>
<protein>
    <recommendedName>
        <fullName evidence="8">Phosphate-specific transport system accessory protein PhoU</fullName>
    </recommendedName>
</protein>
<comment type="similarity">
    <text evidence="2 8">Belongs to the PhoU family.</text>
</comment>
<comment type="subcellular location">
    <subcellularLocation>
        <location evidence="1 8">Cytoplasm</location>
    </subcellularLocation>
</comment>
<gene>
    <name evidence="10" type="primary">phoU</name>
    <name evidence="10" type="ORF">H8E41_01080</name>
</gene>